<dbReference type="EnsemblBacteria" id="BAC88527">
    <property type="protein sequence ID" value="BAC88527"/>
    <property type="gene ID" value="BAC88527"/>
</dbReference>
<dbReference type="InParanoid" id="Q7NN28"/>
<accession>Q7NN28</accession>
<dbReference type="FunCoup" id="Q7NN28">
    <property type="interactions" value="1"/>
</dbReference>
<reference evidence="3 4" key="1">
    <citation type="journal article" date="2003" name="DNA Res.">
        <title>Complete genome structure of Gloeobacter violaceus PCC 7421, a cyanobacterium that lacks thylakoids.</title>
        <authorList>
            <person name="Nakamura Y."/>
            <person name="Kaneko T."/>
            <person name="Sato S."/>
            <person name="Mimuro M."/>
            <person name="Miyashita H."/>
            <person name="Tsuchiya T."/>
            <person name="Sasamoto S."/>
            <person name="Watanabe A."/>
            <person name="Kawashima K."/>
            <person name="Kishida Y."/>
            <person name="Kiyokawa C."/>
            <person name="Kohara M."/>
            <person name="Matsumoto M."/>
            <person name="Matsuno A."/>
            <person name="Nakazaki N."/>
            <person name="Shimpo S."/>
            <person name="Takeuchi C."/>
            <person name="Yamada M."/>
            <person name="Tabata S."/>
        </authorList>
    </citation>
    <scope>NUCLEOTIDE SEQUENCE [LARGE SCALE GENOMIC DNA]</scope>
    <source>
        <strain evidence="4">ATCC 29082 / PCC 7421</strain>
    </source>
</reference>
<evidence type="ECO:0000259" key="1">
    <source>
        <dbReference type="Pfam" id="PF01385"/>
    </source>
</evidence>
<dbReference type="EMBL" id="BA000045">
    <property type="protein sequence ID" value="BAC88527.1"/>
    <property type="molecule type" value="Genomic_DNA"/>
</dbReference>
<dbReference type="OrthoDB" id="448372at2"/>
<dbReference type="InterPro" id="IPR001959">
    <property type="entry name" value="Transposase"/>
</dbReference>
<organism evidence="3 4">
    <name type="scientific">Gloeobacter violaceus (strain ATCC 29082 / PCC 7421)</name>
    <dbReference type="NCBI Taxonomy" id="251221"/>
    <lineage>
        <taxon>Bacteria</taxon>
        <taxon>Bacillati</taxon>
        <taxon>Cyanobacteriota</taxon>
        <taxon>Cyanophyceae</taxon>
        <taxon>Gloeobacterales</taxon>
        <taxon>Gloeobacteraceae</taxon>
        <taxon>Gloeobacter</taxon>
    </lineage>
</organism>
<evidence type="ECO:0000259" key="2">
    <source>
        <dbReference type="Pfam" id="PF12323"/>
    </source>
</evidence>
<dbReference type="AlphaFoldDB" id="Q7NN28"/>
<dbReference type="InterPro" id="IPR021027">
    <property type="entry name" value="Transposase_put_HTH"/>
</dbReference>
<dbReference type="KEGG" id="gvi:gll0586"/>
<dbReference type="eggNOG" id="COG0675">
    <property type="taxonomic scope" value="Bacteria"/>
</dbReference>
<proteinExistence type="predicted"/>
<dbReference type="Pfam" id="PF12323">
    <property type="entry name" value="HTH_OrfB_IS605"/>
    <property type="match status" value="1"/>
</dbReference>
<evidence type="ECO:0000313" key="3">
    <source>
        <dbReference type="EMBL" id="BAC88527.1"/>
    </source>
</evidence>
<feature type="domain" description="Probable transposase IS891/IS1136/IS1341" evidence="1">
    <location>
        <begin position="189"/>
        <end position="291"/>
    </location>
</feature>
<name>Q7NN28_GLOVI</name>
<reference evidence="3 4" key="2">
    <citation type="journal article" date="2003" name="DNA Res.">
        <title>Complete genome structure of Gloeobacter violaceus PCC 7421, a cyanobacterium that lacks thylakoids (supplement).</title>
        <authorList>
            <person name="Nakamura Y."/>
            <person name="Kaneko T."/>
            <person name="Sato S."/>
            <person name="Mimuro M."/>
            <person name="Miyashita H."/>
            <person name="Tsuchiya T."/>
            <person name="Sasamoto S."/>
            <person name="Watanabe A."/>
            <person name="Kawashima K."/>
            <person name="Kishida Y."/>
            <person name="Kiyokawa C."/>
            <person name="Kohara M."/>
            <person name="Matsumoto M."/>
            <person name="Matsuno A."/>
            <person name="Nakazaki N."/>
            <person name="Shimpo S."/>
            <person name="Takeuchi C."/>
            <person name="Yamada M."/>
            <person name="Tabata S."/>
        </authorList>
    </citation>
    <scope>NUCLEOTIDE SEQUENCE [LARGE SCALE GENOMIC DNA]</scope>
    <source>
        <strain evidence="4">ATCC 29082 / PCC 7421</strain>
    </source>
</reference>
<dbReference type="Pfam" id="PF01385">
    <property type="entry name" value="OrfB_IS605"/>
    <property type="match status" value="1"/>
</dbReference>
<gene>
    <name evidence="3" type="ordered locus">gll0586</name>
</gene>
<dbReference type="NCBIfam" id="NF040570">
    <property type="entry name" value="guided_TnpB"/>
    <property type="match status" value="1"/>
</dbReference>
<dbReference type="HOGENOM" id="CLU_032903_0_1_3"/>
<dbReference type="STRING" id="251221.gene:10758060"/>
<feature type="domain" description="Transposase putative helix-turn-helix" evidence="2">
    <location>
        <begin position="1"/>
        <end position="45"/>
    </location>
</feature>
<keyword evidence="4" id="KW-1185">Reference proteome</keyword>
<dbReference type="RefSeq" id="WP_011140589.1">
    <property type="nucleotide sequence ID" value="NC_005125.1"/>
</dbReference>
<sequence>MLMNFKYRLEPTTEQASTLQCWFETSRRVWNFVLAERKDWINSRKAPLNACSIRSEFIIAADAPWPTYARQCKALTLARKHNPHLQAVHSQVLQQVLQQLEKAFISMREGGLGFPRFKKPGRLRSICFPQFASAPVRGERLKVPTIGYVRMRLSRSIPEGFRVKQVRVLRRASGWYAVMAIQSDAALSEAQPHGEAIGIDLGLHHFAAFSDGELVHRPKFFVDAQSKLKLLQRRVSRKKRGSNNWRKVQQKVARLHERIGNLRKEFHRQPAHRLCDRAGTIFAEDLGCQALAASMLAKHVLDAG</sequence>
<dbReference type="PhylomeDB" id="Q7NN28"/>
<dbReference type="Proteomes" id="UP000000557">
    <property type="component" value="Chromosome"/>
</dbReference>
<protein>
    <submittedName>
        <fullName evidence="3">Gll0586 protein</fullName>
    </submittedName>
</protein>
<evidence type="ECO:0000313" key="4">
    <source>
        <dbReference type="Proteomes" id="UP000000557"/>
    </source>
</evidence>